<protein>
    <submittedName>
        <fullName evidence="1">Uncharacterized protein</fullName>
    </submittedName>
</protein>
<sequence length="316" mass="36441">MEGLDSAWTHKFLKEAEEINPDDFSTLKKNSHSNSSNIDGTPRLQAYWEEVIYKRKKLRVKRTHVFESLSILDEARKYNVGNLILEGLLDFFPVNVSFTSKRTLNNTILTSSKRIKKIRNVELGQGKDDNDENYEIEKIFSLGSQPISFCNANNTEVFEEEYAYLQEILSKGVKLPIPNKRENEIEDVSTRKKVKKSIKSTYSVKYPQLRNSKKSFSDFSSSSGSDEIPDDNEEIKFNLLSISIKLECEPTCKVSSSLHDATHKNLINGNVFMNDNVYYRSSCVPEVAPLKLSEEEYAYYVIKINYSFIVNQFNYH</sequence>
<proteinExistence type="predicted"/>
<dbReference type="VEuPathDB" id="FungiDB:RhiirFUN_007268"/>
<reference evidence="1 2" key="1">
    <citation type="submission" date="2015-10" db="EMBL/GenBank/DDBJ databases">
        <title>Genome analyses suggest a sexual origin of heterokaryosis in a supposedly ancient asexual fungus.</title>
        <authorList>
            <person name="Ropars J."/>
            <person name="Sedzielewska K."/>
            <person name="Noel J."/>
            <person name="Charron P."/>
            <person name="Farinelli L."/>
            <person name="Marton T."/>
            <person name="Kruger M."/>
            <person name="Pelin A."/>
            <person name="Brachmann A."/>
            <person name="Corradi N."/>
        </authorList>
    </citation>
    <scope>NUCLEOTIDE SEQUENCE [LARGE SCALE GENOMIC DNA]</scope>
    <source>
        <strain evidence="1 2">A4</strain>
    </source>
</reference>
<dbReference type="VEuPathDB" id="FungiDB:RhiirA1_396638"/>
<dbReference type="VEuPathDB" id="FungiDB:RhiirFUN_025295"/>
<keyword evidence="2" id="KW-1185">Reference proteome</keyword>
<comment type="caution">
    <text evidence="1">The sequence shown here is derived from an EMBL/GenBank/DDBJ whole genome shotgun (WGS) entry which is preliminary data.</text>
</comment>
<organism evidence="1 2">
    <name type="scientific">Rhizophagus irregularis</name>
    <dbReference type="NCBI Taxonomy" id="588596"/>
    <lineage>
        <taxon>Eukaryota</taxon>
        <taxon>Fungi</taxon>
        <taxon>Fungi incertae sedis</taxon>
        <taxon>Mucoromycota</taxon>
        <taxon>Glomeromycotina</taxon>
        <taxon>Glomeromycetes</taxon>
        <taxon>Glomerales</taxon>
        <taxon>Glomeraceae</taxon>
        <taxon>Rhizophagus</taxon>
    </lineage>
</organism>
<dbReference type="AlphaFoldDB" id="A0A2I1HJ22"/>
<gene>
    <name evidence="1" type="ORF">RhiirA4_481165</name>
</gene>
<dbReference type="VEuPathDB" id="FungiDB:FUN_006457"/>
<evidence type="ECO:0000313" key="1">
    <source>
        <dbReference type="EMBL" id="PKY58882.1"/>
    </source>
</evidence>
<name>A0A2I1HJ22_9GLOM</name>
<accession>A0A2I1HJ22</accession>
<dbReference type="EMBL" id="LLXI01003236">
    <property type="protein sequence ID" value="PKY58882.1"/>
    <property type="molecule type" value="Genomic_DNA"/>
</dbReference>
<dbReference type="VEuPathDB" id="FungiDB:RhiirA1_398767"/>
<dbReference type="Proteomes" id="UP000234323">
    <property type="component" value="Unassembled WGS sequence"/>
</dbReference>
<evidence type="ECO:0000313" key="2">
    <source>
        <dbReference type="Proteomes" id="UP000234323"/>
    </source>
</evidence>